<dbReference type="AlphaFoldDB" id="A0A6A6T8X7"/>
<reference evidence="2" key="1">
    <citation type="journal article" date="2020" name="Stud. Mycol.">
        <title>101 Dothideomycetes genomes: a test case for predicting lifestyles and emergence of pathogens.</title>
        <authorList>
            <person name="Haridas S."/>
            <person name="Albert R."/>
            <person name="Binder M."/>
            <person name="Bloem J."/>
            <person name="Labutti K."/>
            <person name="Salamov A."/>
            <person name="Andreopoulos B."/>
            <person name="Baker S."/>
            <person name="Barry K."/>
            <person name="Bills G."/>
            <person name="Bluhm B."/>
            <person name="Cannon C."/>
            <person name="Castanera R."/>
            <person name="Culley D."/>
            <person name="Daum C."/>
            <person name="Ezra D."/>
            <person name="Gonzalez J."/>
            <person name="Henrissat B."/>
            <person name="Kuo A."/>
            <person name="Liang C."/>
            <person name="Lipzen A."/>
            <person name="Lutzoni F."/>
            <person name="Magnuson J."/>
            <person name="Mondo S."/>
            <person name="Nolan M."/>
            <person name="Ohm R."/>
            <person name="Pangilinan J."/>
            <person name="Park H.-J."/>
            <person name="Ramirez L."/>
            <person name="Alfaro M."/>
            <person name="Sun H."/>
            <person name="Tritt A."/>
            <person name="Yoshinaga Y."/>
            <person name="Zwiers L.-H."/>
            <person name="Turgeon B."/>
            <person name="Goodwin S."/>
            <person name="Spatafora J."/>
            <person name="Crous P."/>
            <person name="Grigoriev I."/>
        </authorList>
    </citation>
    <scope>NUCLEOTIDE SEQUENCE</scope>
    <source>
        <strain evidence="2">CBS 122681</strain>
    </source>
</reference>
<sequence length="499" mass="56638">MSYTLQFPPVPLPGNIRSLPHVLIAIQGRDVAAELPPNIPLAMLLHFAPKVRHWILPPLEAFGPEYVGINILRPMSARGLSYIVNRMCQLVGLPRPNFDTCPKIMETTQIIEAWGLLELPVTGIESLKTHLVMRLMFGEPIRCIELRVMGAVFPTTSTIMREAAHNFIRSHRGSCYLSSGSNKFGEFHAIQDWIKEDKVRVAFFRELNQQYQLQDQGKTSVVKAETSKEKIDPELKNETALQEEAPDRNHEVLVRGKTLRLSFKQRNELVDKDRTELRYRLRRLKSDDTLRSLSVEHLDLESEDEAPPDSSINPRDGADQLEEKAKKSSDKMEVCGNKFPQGIDIDVLEKALGELNELGARATRGQERRKERRKPGTEAREEFDGDLEGRSTSEQERVEKSRRPVMNIGYGLDAEREEYRDGGEGRREARRDERRKERRKARTETKIGRETTSGKTRKLLDTATDDQLLSDAGRGSRLVESLEKSALGDKAGGLAHDKS</sequence>
<dbReference type="Proteomes" id="UP000799324">
    <property type="component" value="Unassembled WGS sequence"/>
</dbReference>
<accession>A0A6A6T8X7</accession>
<proteinExistence type="predicted"/>
<feature type="compositionally biased region" description="Basic and acidic residues" evidence="1">
    <location>
        <begin position="364"/>
        <end position="402"/>
    </location>
</feature>
<evidence type="ECO:0000313" key="3">
    <source>
        <dbReference type="Proteomes" id="UP000799324"/>
    </source>
</evidence>
<gene>
    <name evidence="2" type="ORF">K491DRAFT_715985</name>
</gene>
<feature type="compositionally biased region" description="Basic and acidic residues" evidence="1">
    <location>
        <begin position="316"/>
        <end position="333"/>
    </location>
</feature>
<feature type="compositionally biased region" description="Basic and acidic residues" evidence="1">
    <location>
        <begin position="413"/>
        <end position="435"/>
    </location>
</feature>
<keyword evidence="3" id="KW-1185">Reference proteome</keyword>
<feature type="region of interest" description="Disordered" evidence="1">
    <location>
        <begin position="298"/>
        <end position="337"/>
    </location>
</feature>
<feature type="region of interest" description="Disordered" evidence="1">
    <location>
        <begin position="359"/>
        <end position="476"/>
    </location>
</feature>
<feature type="compositionally biased region" description="Basic and acidic residues" evidence="1">
    <location>
        <begin position="228"/>
        <end position="237"/>
    </location>
</feature>
<organism evidence="2 3">
    <name type="scientific">Lophiostoma macrostomum CBS 122681</name>
    <dbReference type="NCBI Taxonomy" id="1314788"/>
    <lineage>
        <taxon>Eukaryota</taxon>
        <taxon>Fungi</taxon>
        <taxon>Dikarya</taxon>
        <taxon>Ascomycota</taxon>
        <taxon>Pezizomycotina</taxon>
        <taxon>Dothideomycetes</taxon>
        <taxon>Pleosporomycetidae</taxon>
        <taxon>Pleosporales</taxon>
        <taxon>Lophiostomataceae</taxon>
        <taxon>Lophiostoma</taxon>
    </lineage>
</organism>
<evidence type="ECO:0000313" key="2">
    <source>
        <dbReference type="EMBL" id="KAF2655691.1"/>
    </source>
</evidence>
<dbReference type="OrthoDB" id="3783833at2759"/>
<feature type="region of interest" description="Disordered" evidence="1">
    <location>
        <begin position="228"/>
        <end position="249"/>
    </location>
</feature>
<protein>
    <submittedName>
        <fullName evidence="2">Uncharacterized protein</fullName>
    </submittedName>
</protein>
<evidence type="ECO:0000256" key="1">
    <source>
        <dbReference type="SAM" id="MobiDB-lite"/>
    </source>
</evidence>
<name>A0A6A6T8X7_9PLEO</name>
<dbReference type="EMBL" id="MU004345">
    <property type="protein sequence ID" value="KAF2655691.1"/>
    <property type="molecule type" value="Genomic_DNA"/>
</dbReference>